<protein>
    <submittedName>
        <fullName evidence="10">Transcriptional activator hac1</fullName>
    </submittedName>
</protein>
<dbReference type="SUPFAM" id="SSF57959">
    <property type="entry name" value="Leucine zipper domain"/>
    <property type="match status" value="1"/>
</dbReference>
<dbReference type="GO" id="GO:0003677">
    <property type="term" value="F:DNA binding"/>
    <property type="evidence" value="ECO:0007669"/>
    <property type="project" value="UniProtKB-KW"/>
</dbReference>
<keyword evidence="11" id="KW-1185">Reference proteome</keyword>
<evidence type="ECO:0000256" key="4">
    <source>
        <dbReference type="ARBA" id="ARBA00023125"/>
    </source>
</evidence>
<reference evidence="10 11" key="1">
    <citation type="journal article" date="2016" name="Genome Announc.">
        <title>Genome Sequence of Madurella mycetomatis mm55, Isolated from a Human Mycetoma Case in Sudan.</title>
        <authorList>
            <person name="Smit S."/>
            <person name="Derks M.F."/>
            <person name="Bervoets S."/>
            <person name="Fahal A."/>
            <person name="van Leeuwen W."/>
            <person name="van Belkum A."/>
            <person name="van de Sande W.W."/>
        </authorList>
    </citation>
    <scope>NUCLEOTIDE SEQUENCE [LARGE SCALE GENOMIC DNA]</scope>
    <source>
        <strain evidence="11">mm55</strain>
    </source>
</reference>
<feature type="domain" description="BZIP" evidence="9">
    <location>
        <begin position="124"/>
        <end position="161"/>
    </location>
</feature>
<evidence type="ECO:0000313" key="10">
    <source>
        <dbReference type="EMBL" id="KXX78460.1"/>
    </source>
</evidence>
<keyword evidence="4" id="KW-0238">DNA-binding</keyword>
<dbReference type="GO" id="GO:0005634">
    <property type="term" value="C:nucleus"/>
    <property type="evidence" value="ECO:0007669"/>
    <property type="project" value="UniProtKB-SubCell"/>
</dbReference>
<dbReference type="PANTHER" id="PTHR46714">
    <property type="entry name" value="TRANSCRIPTIONAL ACTIVATOR HAC1"/>
    <property type="match status" value="1"/>
</dbReference>
<dbReference type="AlphaFoldDB" id="A0A175W5C4"/>
<dbReference type="GO" id="GO:0045944">
    <property type="term" value="P:positive regulation of transcription by RNA polymerase II"/>
    <property type="evidence" value="ECO:0007669"/>
    <property type="project" value="InterPro"/>
</dbReference>
<dbReference type="InterPro" id="IPR044280">
    <property type="entry name" value="Hac1/HY5"/>
</dbReference>
<organism evidence="10 11">
    <name type="scientific">Madurella mycetomatis</name>
    <dbReference type="NCBI Taxonomy" id="100816"/>
    <lineage>
        <taxon>Eukaryota</taxon>
        <taxon>Fungi</taxon>
        <taxon>Dikarya</taxon>
        <taxon>Ascomycota</taxon>
        <taxon>Pezizomycotina</taxon>
        <taxon>Sordariomycetes</taxon>
        <taxon>Sordariomycetidae</taxon>
        <taxon>Sordariales</taxon>
        <taxon>Sordariales incertae sedis</taxon>
        <taxon>Madurella</taxon>
    </lineage>
</organism>
<evidence type="ECO:0000313" key="11">
    <source>
        <dbReference type="Proteomes" id="UP000078237"/>
    </source>
</evidence>
<evidence type="ECO:0000256" key="7">
    <source>
        <dbReference type="ARBA" id="ARBA00023242"/>
    </source>
</evidence>
<dbReference type="InterPro" id="IPR046347">
    <property type="entry name" value="bZIP_sf"/>
</dbReference>
<evidence type="ECO:0000256" key="2">
    <source>
        <dbReference type="ARBA" id="ARBA00007163"/>
    </source>
</evidence>
<dbReference type="GO" id="GO:0006986">
    <property type="term" value="P:response to unfolded protein"/>
    <property type="evidence" value="ECO:0007669"/>
    <property type="project" value="UniProtKB-KW"/>
</dbReference>
<keyword evidence="7" id="KW-0539">Nucleus</keyword>
<dbReference type="Proteomes" id="UP000078237">
    <property type="component" value="Unassembled WGS sequence"/>
</dbReference>
<evidence type="ECO:0000256" key="1">
    <source>
        <dbReference type="ARBA" id="ARBA00004123"/>
    </source>
</evidence>
<comment type="subcellular location">
    <subcellularLocation>
        <location evidence="1">Nucleus</location>
    </subcellularLocation>
</comment>
<feature type="compositionally biased region" description="Low complexity" evidence="8">
    <location>
        <begin position="70"/>
        <end position="87"/>
    </location>
</feature>
<evidence type="ECO:0000256" key="3">
    <source>
        <dbReference type="ARBA" id="ARBA00023015"/>
    </source>
</evidence>
<proteinExistence type="inferred from homology"/>
<evidence type="ECO:0000259" key="9">
    <source>
        <dbReference type="PROSITE" id="PS50217"/>
    </source>
</evidence>
<accession>A0A175W5C4</accession>
<keyword evidence="5" id="KW-0804">Transcription</keyword>
<dbReference type="EMBL" id="LCTW02000119">
    <property type="protein sequence ID" value="KXX78460.1"/>
    <property type="molecule type" value="Genomic_DNA"/>
</dbReference>
<feature type="region of interest" description="Disordered" evidence="8">
    <location>
        <begin position="232"/>
        <end position="264"/>
    </location>
</feature>
<evidence type="ECO:0000256" key="6">
    <source>
        <dbReference type="ARBA" id="ARBA00023230"/>
    </source>
</evidence>
<dbReference type="PANTHER" id="PTHR46714:SF6">
    <property type="entry name" value="TRANSCRIPTIONAL ACTIVATOR HAC1"/>
    <property type="match status" value="1"/>
</dbReference>
<name>A0A175W5C4_9PEZI</name>
<dbReference type="PROSITE" id="PS50217">
    <property type="entry name" value="BZIP"/>
    <property type="match status" value="1"/>
</dbReference>
<dbReference type="VEuPathDB" id="FungiDB:MMYC01_205578"/>
<comment type="caution">
    <text evidence="10">The sequence shown here is derived from an EMBL/GenBank/DDBJ whole genome shotgun (WGS) entry which is preliminary data.</text>
</comment>
<dbReference type="OrthoDB" id="674948at2759"/>
<feature type="compositionally biased region" description="Basic and acidic residues" evidence="8">
    <location>
        <begin position="118"/>
        <end position="132"/>
    </location>
</feature>
<keyword evidence="3" id="KW-0805">Transcription regulation</keyword>
<comment type="similarity">
    <text evidence="2">Belongs to the bZIP family.</text>
</comment>
<feature type="compositionally biased region" description="Polar residues" evidence="8">
    <location>
        <begin position="402"/>
        <end position="412"/>
    </location>
</feature>
<evidence type="ECO:0000256" key="5">
    <source>
        <dbReference type="ARBA" id="ARBA00023163"/>
    </source>
</evidence>
<evidence type="ECO:0000256" key="8">
    <source>
        <dbReference type="SAM" id="MobiDB-lite"/>
    </source>
</evidence>
<keyword evidence="6" id="KW-0834">Unfolded protein response</keyword>
<dbReference type="STRING" id="100816.A0A175W5C4"/>
<feature type="compositionally biased region" description="Polar residues" evidence="8">
    <location>
        <begin position="1"/>
        <end position="12"/>
    </location>
</feature>
<dbReference type="CDD" id="cd14710">
    <property type="entry name" value="bZIP_HAC1-like"/>
    <property type="match status" value="1"/>
</dbReference>
<feature type="region of interest" description="Disordered" evidence="8">
    <location>
        <begin position="402"/>
        <end position="456"/>
    </location>
</feature>
<dbReference type="GO" id="GO:0000981">
    <property type="term" value="F:DNA-binding transcription factor activity, RNA polymerase II-specific"/>
    <property type="evidence" value="ECO:0007669"/>
    <property type="project" value="InterPro"/>
</dbReference>
<sequence>MDSWATHASPSSVKFEDSPTESLLSTPGEMYPSLFGTDSSPAATVNPLEMLSPKSFSEEKQSDIAMLSSLTALTQPPAATATATATPEPEKKPVKKRKSWGQVLPEPKTNLPPRKRAKTEDEKEQRRVERVLRNRRAAQSSRERKRLEVEGLERRNKELERALHDAHQTNLALLEEIRKFQRSSGVVSRTSSAFEGLRQSPVTFSQTLFGSQDGHTPAIGDANSLEQLLKSIPSPTNTTVNPASLSPALSPIPETEEEQTTQPAAVATPLADATTPTANASPDATQHPAAMLCQDLQSTVAPSGGSAPPPPVPAGLSLGDSFGMPEANDTDRYVLESGLVATPNSSDFEYDHLAGDDSAAFQFTTNSYEFDFNEFITDGELNVAPSNEQQPQHLHSRNVADSSLLNPETPFSSEDPYLQPHSGASLDGCDDGGLAVPLAGGEPQQQQHRRGPTGTLPSKEVLLTLLWALKVEERRLQIRNQVKTSSKLGKPSVPQTTTPAVNKATYVLKVLPKRSLEAESPVSLGCPGPKRRRVQ</sequence>
<feature type="region of interest" description="Disordered" evidence="8">
    <location>
        <begin position="1"/>
        <end position="148"/>
    </location>
</feature>
<feature type="compositionally biased region" description="Low complexity" evidence="8">
    <location>
        <begin position="242"/>
        <end position="253"/>
    </location>
</feature>
<dbReference type="InterPro" id="IPR004827">
    <property type="entry name" value="bZIP"/>
</dbReference>
<gene>
    <name evidence="10" type="ORF">MMYC01_205578</name>
</gene>